<comment type="caution">
    <text evidence="4">The sequence shown here is derived from an EMBL/GenBank/DDBJ whole genome shotgun (WGS) entry which is preliminary data.</text>
</comment>
<dbReference type="InterPro" id="IPR023214">
    <property type="entry name" value="HAD_sf"/>
</dbReference>
<keyword evidence="1" id="KW-0479">Metal-binding</keyword>
<dbReference type="GO" id="GO:0016787">
    <property type="term" value="F:hydrolase activity"/>
    <property type="evidence" value="ECO:0007669"/>
    <property type="project" value="UniProtKB-KW"/>
</dbReference>
<dbReference type="GO" id="GO:0046872">
    <property type="term" value="F:metal ion binding"/>
    <property type="evidence" value="ECO:0007669"/>
    <property type="project" value="UniProtKB-KW"/>
</dbReference>
<dbReference type="Proteomes" id="UP000189177">
    <property type="component" value="Unassembled WGS sequence"/>
</dbReference>
<dbReference type="EMBL" id="MUZR01000050">
    <property type="protein sequence ID" value="OOC09433.1"/>
    <property type="molecule type" value="Genomic_DNA"/>
</dbReference>
<proteinExistence type="predicted"/>
<dbReference type="CDD" id="cd02612">
    <property type="entry name" value="HAD_PGPPase"/>
    <property type="match status" value="1"/>
</dbReference>
<dbReference type="NCBIfam" id="TIGR01490">
    <property type="entry name" value="HAD-SF-IB-hyp1"/>
    <property type="match status" value="1"/>
</dbReference>
<dbReference type="InterPro" id="IPR050582">
    <property type="entry name" value="HAD-like_SerB"/>
</dbReference>
<dbReference type="NCBIfam" id="TIGR01488">
    <property type="entry name" value="HAD-SF-IB"/>
    <property type="match status" value="1"/>
</dbReference>
<dbReference type="RefSeq" id="WP_018946819.1">
    <property type="nucleotide sequence ID" value="NZ_MUZR01000050.1"/>
</dbReference>
<dbReference type="Pfam" id="PF12710">
    <property type="entry name" value="HAD"/>
    <property type="match status" value="1"/>
</dbReference>
<evidence type="ECO:0000256" key="2">
    <source>
        <dbReference type="ARBA" id="ARBA00022801"/>
    </source>
</evidence>
<organism evidence="4 5">
    <name type="scientific">Thioalkalivibrio halophilus</name>
    <dbReference type="NCBI Taxonomy" id="252474"/>
    <lineage>
        <taxon>Bacteria</taxon>
        <taxon>Pseudomonadati</taxon>
        <taxon>Pseudomonadota</taxon>
        <taxon>Gammaproteobacteria</taxon>
        <taxon>Chromatiales</taxon>
        <taxon>Ectothiorhodospiraceae</taxon>
        <taxon>Thioalkalivibrio</taxon>
    </lineage>
</organism>
<keyword evidence="3" id="KW-0460">Magnesium</keyword>
<dbReference type="PANTHER" id="PTHR43344:SF13">
    <property type="entry name" value="PHOSPHATASE RV3661-RELATED"/>
    <property type="match status" value="1"/>
</dbReference>
<keyword evidence="5" id="KW-1185">Reference proteome</keyword>
<evidence type="ECO:0000256" key="1">
    <source>
        <dbReference type="ARBA" id="ARBA00022723"/>
    </source>
</evidence>
<keyword evidence="2" id="KW-0378">Hydrolase</keyword>
<dbReference type="PANTHER" id="PTHR43344">
    <property type="entry name" value="PHOSPHOSERINE PHOSPHATASE"/>
    <property type="match status" value="1"/>
</dbReference>
<gene>
    <name evidence="4" type="ORF">B1A74_11140</name>
</gene>
<name>A0A1V2ZX77_9GAMM</name>
<dbReference type="OrthoDB" id="9784466at2"/>
<evidence type="ECO:0000313" key="5">
    <source>
        <dbReference type="Proteomes" id="UP000189177"/>
    </source>
</evidence>
<evidence type="ECO:0000313" key="4">
    <source>
        <dbReference type="EMBL" id="OOC09433.1"/>
    </source>
</evidence>
<dbReference type="InterPro" id="IPR006385">
    <property type="entry name" value="HAD_hydro_SerB1"/>
</dbReference>
<reference evidence="4 5" key="1">
    <citation type="submission" date="2017-02" db="EMBL/GenBank/DDBJ databases">
        <title>Genomic diversity within the haloalkaliphilic genus Thioalkalivibrio.</title>
        <authorList>
            <person name="Ahn A.-C."/>
            <person name="Meier-Kolthoff J."/>
            <person name="Overmars L."/>
            <person name="Richter M."/>
            <person name="Woyke T."/>
            <person name="Sorokin D.Y."/>
            <person name="Muyzer G."/>
        </authorList>
    </citation>
    <scope>NUCLEOTIDE SEQUENCE [LARGE SCALE GENOMIC DNA]</scope>
    <source>
        <strain evidence="4 5">HL17</strain>
    </source>
</reference>
<protein>
    <submittedName>
        <fullName evidence="4">Phosphoserine phosphatase</fullName>
    </submittedName>
</protein>
<accession>A0A1V2ZX77</accession>
<sequence length="230" mass="25427">MTLALFDLDNTLLAGDSDHAWNETLIARGAVDRESFAAGNDRFYEQYLAGTLDIFEFCRFAFAPLAEQPRERLEAWREAFMQEVIEPMIAPAAHALLQSHREAGDELVIITATNQFVTGPIAERLGVPHLLATIAEERDGGFTGEVAGTPCFQHGKVDRLHAFLAQHHDDPDAVMARATFYSDSRNDIPLLERVGQPVAVDPDPTLDAHARAQDWSRLTLRAGPEPIALD</sequence>
<dbReference type="AlphaFoldDB" id="A0A1V2ZX77"/>
<dbReference type="InterPro" id="IPR036412">
    <property type="entry name" value="HAD-like_sf"/>
</dbReference>
<dbReference type="SUPFAM" id="SSF56784">
    <property type="entry name" value="HAD-like"/>
    <property type="match status" value="1"/>
</dbReference>
<dbReference type="Gene3D" id="1.20.1440.100">
    <property type="entry name" value="SG protein - dephosphorylation function"/>
    <property type="match status" value="1"/>
</dbReference>
<evidence type="ECO:0000256" key="3">
    <source>
        <dbReference type="ARBA" id="ARBA00022842"/>
    </source>
</evidence>
<dbReference type="Gene3D" id="3.40.50.1000">
    <property type="entry name" value="HAD superfamily/HAD-like"/>
    <property type="match status" value="1"/>
</dbReference>
<dbReference type="STRING" id="252474.B1A74_11140"/>